<evidence type="ECO:0000256" key="1">
    <source>
        <dbReference type="SAM" id="MobiDB-lite"/>
    </source>
</evidence>
<organism evidence="2 3">
    <name type="scientific">Pleomassaria siparia CBS 279.74</name>
    <dbReference type="NCBI Taxonomy" id="1314801"/>
    <lineage>
        <taxon>Eukaryota</taxon>
        <taxon>Fungi</taxon>
        <taxon>Dikarya</taxon>
        <taxon>Ascomycota</taxon>
        <taxon>Pezizomycotina</taxon>
        <taxon>Dothideomycetes</taxon>
        <taxon>Pleosporomycetidae</taxon>
        <taxon>Pleosporales</taxon>
        <taxon>Pleomassariaceae</taxon>
        <taxon>Pleomassaria</taxon>
    </lineage>
</organism>
<feature type="compositionally biased region" description="Basic residues" evidence="1">
    <location>
        <begin position="33"/>
        <end position="54"/>
    </location>
</feature>
<reference evidence="2" key="1">
    <citation type="journal article" date="2020" name="Stud. Mycol.">
        <title>101 Dothideomycetes genomes: a test case for predicting lifestyles and emergence of pathogens.</title>
        <authorList>
            <person name="Haridas S."/>
            <person name="Albert R."/>
            <person name="Binder M."/>
            <person name="Bloem J."/>
            <person name="Labutti K."/>
            <person name="Salamov A."/>
            <person name="Andreopoulos B."/>
            <person name="Baker S."/>
            <person name="Barry K."/>
            <person name="Bills G."/>
            <person name="Bluhm B."/>
            <person name="Cannon C."/>
            <person name="Castanera R."/>
            <person name="Culley D."/>
            <person name="Daum C."/>
            <person name="Ezra D."/>
            <person name="Gonzalez J."/>
            <person name="Henrissat B."/>
            <person name="Kuo A."/>
            <person name="Liang C."/>
            <person name="Lipzen A."/>
            <person name="Lutzoni F."/>
            <person name="Magnuson J."/>
            <person name="Mondo S."/>
            <person name="Nolan M."/>
            <person name="Ohm R."/>
            <person name="Pangilinan J."/>
            <person name="Park H.-J."/>
            <person name="Ramirez L."/>
            <person name="Alfaro M."/>
            <person name="Sun H."/>
            <person name="Tritt A."/>
            <person name="Yoshinaga Y."/>
            <person name="Zwiers L.-H."/>
            <person name="Turgeon B."/>
            <person name="Goodwin S."/>
            <person name="Spatafora J."/>
            <person name="Crous P."/>
            <person name="Grigoriev I."/>
        </authorList>
    </citation>
    <scope>NUCLEOTIDE SEQUENCE</scope>
    <source>
        <strain evidence="2">CBS 279.74</strain>
    </source>
</reference>
<name>A0A6G1KSX3_9PLEO</name>
<dbReference type="AlphaFoldDB" id="A0A6G1KSX3"/>
<dbReference type="Proteomes" id="UP000799428">
    <property type="component" value="Unassembled WGS sequence"/>
</dbReference>
<evidence type="ECO:0000313" key="2">
    <source>
        <dbReference type="EMBL" id="KAF2715491.1"/>
    </source>
</evidence>
<feature type="region of interest" description="Disordered" evidence="1">
    <location>
        <begin position="20"/>
        <end position="54"/>
    </location>
</feature>
<keyword evidence="3" id="KW-1185">Reference proteome</keyword>
<evidence type="ECO:0000313" key="3">
    <source>
        <dbReference type="Proteomes" id="UP000799428"/>
    </source>
</evidence>
<protein>
    <submittedName>
        <fullName evidence="2">Uncharacterized protein</fullName>
    </submittedName>
</protein>
<gene>
    <name evidence="2" type="ORF">K504DRAFT_457652</name>
</gene>
<accession>A0A6G1KSX3</accession>
<proteinExistence type="predicted"/>
<dbReference type="EMBL" id="MU005764">
    <property type="protein sequence ID" value="KAF2715491.1"/>
    <property type="molecule type" value="Genomic_DNA"/>
</dbReference>
<sequence length="171" mass="19575">MGYDHRGQIHAGNVGLFDDYEDYESEREQEKREKRRQKKEIRLARKAAKNGRRKGFRSRLARLFGGRSKRPYPVVVVASSSSSSSTNVEPSFIDHRRGKSSFGCNLGYEAPPPIPSSYPYAKEATYPPQSLFLQELGMVKIHSNPAGEWKANGAQSYRNTQVWHEQRAWNQ</sequence>